<organism evidence="2 3">
    <name type="scientific">Luteimonas flava</name>
    <dbReference type="NCBI Taxonomy" id="3115822"/>
    <lineage>
        <taxon>Bacteria</taxon>
        <taxon>Pseudomonadati</taxon>
        <taxon>Pseudomonadota</taxon>
        <taxon>Gammaproteobacteria</taxon>
        <taxon>Lysobacterales</taxon>
        <taxon>Lysobacteraceae</taxon>
        <taxon>Luteimonas</taxon>
    </lineage>
</organism>
<feature type="region of interest" description="Disordered" evidence="1">
    <location>
        <begin position="1160"/>
        <end position="1189"/>
    </location>
</feature>
<dbReference type="PANTHER" id="PTHR18947">
    <property type="entry name" value="HOOK PROTEINS"/>
    <property type="match status" value="1"/>
</dbReference>
<proteinExistence type="predicted"/>
<dbReference type="Proteomes" id="UP001358324">
    <property type="component" value="Unassembled WGS sequence"/>
</dbReference>
<gene>
    <name evidence="2" type="ORF">V3391_06495</name>
</gene>
<evidence type="ECO:0000256" key="1">
    <source>
        <dbReference type="SAM" id="MobiDB-lite"/>
    </source>
</evidence>
<dbReference type="PANTHER" id="PTHR18947:SF28">
    <property type="entry name" value="GIRDIN, ISOFORM A"/>
    <property type="match status" value="1"/>
</dbReference>
<evidence type="ECO:0000313" key="3">
    <source>
        <dbReference type="Proteomes" id="UP001358324"/>
    </source>
</evidence>
<reference evidence="2 3" key="1">
    <citation type="submission" date="2024-01" db="EMBL/GenBank/DDBJ databases">
        <title>Novel species of the genus Luteimonas isolated from rivers.</title>
        <authorList>
            <person name="Lu H."/>
        </authorList>
    </citation>
    <scope>NUCLEOTIDE SEQUENCE [LARGE SCALE GENOMIC DNA]</scope>
    <source>
        <strain evidence="2 3">SMYT11W</strain>
    </source>
</reference>
<name>A0ABU7WF96_9GAMM</name>
<comment type="caution">
    <text evidence="2">The sequence shown here is derived from an EMBL/GenBank/DDBJ whole genome shotgun (WGS) entry which is preliminary data.</text>
</comment>
<dbReference type="EMBL" id="JAZHBM010000001">
    <property type="protein sequence ID" value="MEF3081861.1"/>
    <property type="molecule type" value="Genomic_DNA"/>
</dbReference>
<evidence type="ECO:0008006" key="4">
    <source>
        <dbReference type="Google" id="ProtNLM"/>
    </source>
</evidence>
<feature type="compositionally biased region" description="Basic and acidic residues" evidence="1">
    <location>
        <begin position="1160"/>
        <end position="1174"/>
    </location>
</feature>
<dbReference type="RefSeq" id="WP_332077575.1">
    <property type="nucleotide sequence ID" value="NZ_JAZHBM010000001.1"/>
</dbReference>
<accession>A0ABU7WF96</accession>
<sequence length="1240" mass="132106">MEEAIRLVLETQGREGLDQLRDALAGVGDVSVETQRETSGLIDNLAELNEAAAKSARYGQLSEELQRTETALSQASASAYQLTLELQNTEKPSRDLQRAQAAAREEVDRLEASVEKQWKALERADTELASLGVNTNDFAQAQADLRNNIGRTTTAVAEQVKVVEKQSAAQRQLRDRMEEGDDKFRKFARSGTAAAESLDAYRGRAAAARDETASVAKEADGASGVFGRLRGVVAGVFGFLSARSLIGGLKSIVTEGSEGEQVVAMLNAALVSTQRQSEFTAAELLRLADSFSKVSNFGAGDIAKAEARLLTYTNVLKGEFPDAMQIVIDQAAFLGTSLESSAEIVGRSLQEPTKAMQALGRQGFVLEESQKQLLAQLEATGRTAEAQRIIMDLLVESYGGAAAAQKVGTIAGLWKSVSENFKDFQQDIADRGVLDYFKSQLSDLLNTTARLQRDGTLGRWAQQIADGIVRMASAAKSTALQLAPLVKLVGAAASVFARNAEQVILLGKAYVGLKLVALARHYVTLTNNKLANLAATRALTAATAAEGAAALTLGDRLRAIPQQIRVGVLLLGADWAIQQMVQLKATIDDMEDAKRLTEGWEREQRSLQAESLRLGRQLQELYKGNADEQLRNGEQLAKMSRDELMSYRYRLNEAVRYREGVVREMRAIGDAQRTAAASAEWKATADALRALDEVIRNNGISAGARAIATELLGAARSAKEATRQVGDLVDKLDFNAPQGLSDTAVALAEIASASSAAAQNVSDGLGSALARVSGEELLKFQQAAQAAFAGFETAPAGAAAVIDTVLVTALQRLGVASGQWGVDITVAGRDAIATFTTVAESANATSAQIEAAFKAALDLASTEAEAKALGDVMKAAGDQGKVGFEGTERSLVALRARIGEIQGALDPLNASFRRLGITSKAELDRARDAAKEAFHQIRQAAGRGEAAIEDVRAAAQRYAEAMRAAAANSDAATRQRVENEIRVMEQIFRVNDGLGEMAAAGTRAGDAVAGGAGRAADALHETSGAASDAASNLDDVAAAGDRVGQGTGKVEEGAKRAGVALGAMSAAAIQALMAQNRYAASPRLWVDNMNRVLRLISEQNDAVQDLTASYQAQTDALDPQMQQLDQLRQTYSYVTDEQLRALAVSKAAFEERKKQIAEEKRAAEDEAKRKRQEQVDALQAQAGEGGGTRVQSNVKTVIVRLQPDDGPAIDMEVDAAQERAAVDLFRRLGRSRSRSTGRRG</sequence>
<protein>
    <recommendedName>
        <fullName evidence="4">Bacteriophage tail tape measure N-terminal domain-containing protein</fullName>
    </recommendedName>
</protein>
<evidence type="ECO:0000313" key="2">
    <source>
        <dbReference type="EMBL" id="MEF3081861.1"/>
    </source>
</evidence>
<keyword evidence="3" id="KW-1185">Reference proteome</keyword>